<comment type="caution">
    <text evidence="1">The sequence shown here is derived from an EMBL/GenBank/DDBJ whole genome shotgun (WGS) entry which is preliminary data.</text>
</comment>
<dbReference type="EMBL" id="DYUB01000107">
    <property type="protein sequence ID" value="HJG96089.1"/>
    <property type="molecule type" value="Genomic_DNA"/>
</dbReference>
<evidence type="ECO:0000313" key="2">
    <source>
        <dbReference type="Proteomes" id="UP000776700"/>
    </source>
</evidence>
<evidence type="ECO:0000313" key="1">
    <source>
        <dbReference type="EMBL" id="HJG96089.1"/>
    </source>
</evidence>
<dbReference type="AlphaFoldDB" id="A0A921N0H0"/>
<accession>A0A921N0H0</accession>
<sequence>MITKTNNINNINEITLINLKNGEVTLEQLNEIYNKMGFVFVANKGKFTKIKKEIKH</sequence>
<gene>
    <name evidence="1" type="ORF">K8V90_03180</name>
</gene>
<organism evidence="1 2">
    <name type="scientific">Romboutsia timonensis</name>
    <dbReference type="NCBI Taxonomy" id="1776391"/>
    <lineage>
        <taxon>Bacteria</taxon>
        <taxon>Bacillati</taxon>
        <taxon>Bacillota</taxon>
        <taxon>Clostridia</taxon>
        <taxon>Peptostreptococcales</taxon>
        <taxon>Peptostreptococcaceae</taxon>
        <taxon>Romboutsia</taxon>
    </lineage>
</organism>
<reference evidence="1" key="2">
    <citation type="submission" date="2021-09" db="EMBL/GenBank/DDBJ databases">
        <authorList>
            <person name="Gilroy R."/>
        </authorList>
    </citation>
    <scope>NUCLEOTIDE SEQUENCE</scope>
    <source>
        <strain evidence="1">1277</strain>
    </source>
</reference>
<proteinExistence type="predicted"/>
<dbReference type="Proteomes" id="UP000776700">
    <property type="component" value="Unassembled WGS sequence"/>
</dbReference>
<name>A0A921N0H0_9FIRM</name>
<protein>
    <submittedName>
        <fullName evidence="1">Uncharacterized protein</fullName>
    </submittedName>
</protein>
<reference evidence="1" key="1">
    <citation type="journal article" date="2021" name="PeerJ">
        <title>Extensive microbial diversity within the chicken gut microbiome revealed by metagenomics and culture.</title>
        <authorList>
            <person name="Gilroy R."/>
            <person name="Ravi A."/>
            <person name="Getino M."/>
            <person name="Pursley I."/>
            <person name="Horton D.L."/>
            <person name="Alikhan N.F."/>
            <person name="Baker D."/>
            <person name="Gharbi K."/>
            <person name="Hall N."/>
            <person name="Watson M."/>
            <person name="Adriaenssens E.M."/>
            <person name="Foster-Nyarko E."/>
            <person name="Jarju S."/>
            <person name="Secka A."/>
            <person name="Antonio M."/>
            <person name="Oren A."/>
            <person name="Chaudhuri R.R."/>
            <person name="La Ragione R."/>
            <person name="Hildebrand F."/>
            <person name="Pallen M.J."/>
        </authorList>
    </citation>
    <scope>NUCLEOTIDE SEQUENCE</scope>
    <source>
        <strain evidence="1">1277</strain>
    </source>
</reference>